<name>A0A9D2RQW2_9FIRM</name>
<evidence type="ECO:0000256" key="9">
    <source>
        <dbReference type="ARBA" id="ARBA00048968"/>
    </source>
</evidence>
<evidence type="ECO:0000256" key="2">
    <source>
        <dbReference type="ARBA" id="ARBA00003215"/>
    </source>
</evidence>
<keyword evidence="6" id="KW-0378">Hydrolase</keyword>
<dbReference type="AlphaFoldDB" id="A0A9D2RQW2"/>
<keyword evidence="4" id="KW-0808">Transferase</keyword>
<dbReference type="Proteomes" id="UP000823824">
    <property type="component" value="Unassembled WGS sequence"/>
</dbReference>
<dbReference type="PANTHER" id="PTHR30616:SF2">
    <property type="entry name" value="PURINE NUCLEOSIDE PHOSPHORYLASE LACC1"/>
    <property type="match status" value="1"/>
</dbReference>
<evidence type="ECO:0000256" key="11">
    <source>
        <dbReference type="RuleBase" id="RU361274"/>
    </source>
</evidence>
<evidence type="ECO:0000256" key="10">
    <source>
        <dbReference type="ARBA" id="ARBA00049893"/>
    </source>
</evidence>
<organism evidence="12 13">
    <name type="scientific">Candidatus Oscillibacter excrementigallinarum</name>
    <dbReference type="NCBI Taxonomy" id="2838716"/>
    <lineage>
        <taxon>Bacteria</taxon>
        <taxon>Bacillati</taxon>
        <taxon>Bacillota</taxon>
        <taxon>Clostridia</taxon>
        <taxon>Eubacteriales</taxon>
        <taxon>Oscillospiraceae</taxon>
        <taxon>Oscillibacter</taxon>
    </lineage>
</organism>
<dbReference type="InterPro" id="IPR003730">
    <property type="entry name" value="Cu_polyphenol_OxRdtase"/>
</dbReference>
<dbReference type="InterPro" id="IPR011324">
    <property type="entry name" value="Cytotoxic_necrot_fac-like_cat"/>
</dbReference>
<dbReference type="NCBIfam" id="TIGR00726">
    <property type="entry name" value="peptidoglycan editing factor PgeF"/>
    <property type="match status" value="1"/>
</dbReference>
<evidence type="ECO:0000256" key="4">
    <source>
        <dbReference type="ARBA" id="ARBA00022679"/>
    </source>
</evidence>
<dbReference type="GO" id="GO:0005507">
    <property type="term" value="F:copper ion binding"/>
    <property type="evidence" value="ECO:0007669"/>
    <property type="project" value="TreeGrafter"/>
</dbReference>
<keyword evidence="7" id="KW-0862">Zinc</keyword>
<proteinExistence type="inferred from homology"/>
<reference evidence="12" key="2">
    <citation type="submission" date="2021-04" db="EMBL/GenBank/DDBJ databases">
        <authorList>
            <person name="Gilroy R."/>
        </authorList>
    </citation>
    <scope>NUCLEOTIDE SEQUENCE</scope>
    <source>
        <strain evidence="12">ChiBcec18-1249</strain>
    </source>
</reference>
<evidence type="ECO:0000256" key="5">
    <source>
        <dbReference type="ARBA" id="ARBA00022723"/>
    </source>
</evidence>
<keyword evidence="5" id="KW-0479">Metal-binding</keyword>
<reference evidence="12" key="1">
    <citation type="journal article" date="2021" name="PeerJ">
        <title>Extensive microbial diversity within the chicken gut microbiome revealed by metagenomics and culture.</title>
        <authorList>
            <person name="Gilroy R."/>
            <person name="Ravi A."/>
            <person name="Getino M."/>
            <person name="Pursley I."/>
            <person name="Horton D.L."/>
            <person name="Alikhan N.F."/>
            <person name="Baker D."/>
            <person name="Gharbi K."/>
            <person name="Hall N."/>
            <person name="Watson M."/>
            <person name="Adriaenssens E.M."/>
            <person name="Foster-Nyarko E."/>
            <person name="Jarju S."/>
            <person name="Secka A."/>
            <person name="Antonio M."/>
            <person name="Oren A."/>
            <person name="Chaudhuri R.R."/>
            <person name="La Ragione R."/>
            <person name="Hildebrand F."/>
            <person name="Pallen M.J."/>
        </authorList>
    </citation>
    <scope>NUCLEOTIDE SEQUENCE</scope>
    <source>
        <strain evidence="12">ChiBcec18-1249</strain>
    </source>
</reference>
<comment type="catalytic activity">
    <reaction evidence="1">
        <text>inosine + phosphate = alpha-D-ribose 1-phosphate + hypoxanthine</text>
        <dbReference type="Rhea" id="RHEA:27646"/>
        <dbReference type="ChEBI" id="CHEBI:17368"/>
        <dbReference type="ChEBI" id="CHEBI:17596"/>
        <dbReference type="ChEBI" id="CHEBI:43474"/>
        <dbReference type="ChEBI" id="CHEBI:57720"/>
        <dbReference type="EC" id="2.4.2.1"/>
    </reaction>
    <physiologicalReaction direction="left-to-right" evidence="1">
        <dbReference type="Rhea" id="RHEA:27647"/>
    </physiologicalReaction>
</comment>
<dbReference type="Pfam" id="PF02578">
    <property type="entry name" value="Cu-oxidase_4"/>
    <property type="match status" value="1"/>
</dbReference>
<sequence length="266" mass="28883">MSFVNHEQNDLVWLTSPLLEGVRHGFSTRRGGVSPAPWDTLNLGPGRGDAPENVRENYRRFFGCTGAVPERAVLSLQVHRDDVRLCTAADAGKGLVRERDYEADALITAERDLPLVVFSADCGILLLHDPEAGCAGAVHAGWRGCAAGIVEKTVREMVCLLGARPERILAAVGPCIGKCCFETDSDVPEAMQASALGAEAEPYWERRGAKYHVDLAGLNRQWLLHAGVAPEHIDVCGLCTACRPDLFWSHRKMGNARGAQVVMICL</sequence>
<evidence type="ECO:0000313" key="12">
    <source>
        <dbReference type="EMBL" id="HJB12710.1"/>
    </source>
</evidence>
<comment type="function">
    <text evidence="2">Purine nucleoside enzyme that catalyzes the phosphorolysis of adenosine and inosine nucleosides, yielding D-ribose 1-phosphate and the respective free bases, adenine and hypoxanthine. Also catalyzes the phosphorolysis of S-methyl-5'-thioadenosine into adenine and S-methyl-5-thio-alpha-D-ribose 1-phosphate. Also has adenosine deaminase activity.</text>
</comment>
<dbReference type="Gene3D" id="3.60.140.10">
    <property type="entry name" value="CNF1/YfiH-like putative cysteine hydrolases"/>
    <property type="match status" value="1"/>
</dbReference>
<evidence type="ECO:0000313" key="13">
    <source>
        <dbReference type="Proteomes" id="UP000823824"/>
    </source>
</evidence>
<evidence type="ECO:0000256" key="7">
    <source>
        <dbReference type="ARBA" id="ARBA00022833"/>
    </source>
</evidence>
<dbReference type="CDD" id="cd16833">
    <property type="entry name" value="YfiH"/>
    <property type="match status" value="1"/>
</dbReference>
<gene>
    <name evidence="12" type="primary">pgeF</name>
    <name evidence="12" type="ORF">H9787_03235</name>
</gene>
<evidence type="ECO:0000256" key="8">
    <source>
        <dbReference type="ARBA" id="ARBA00047989"/>
    </source>
</evidence>
<dbReference type="EMBL" id="DWZJ01000024">
    <property type="protein sequence ID" value="HJB12710.1"/>
    <property type="molecule type" value="Genomic_DNA"/>
</dbReference>
<accession>A0A9D2RQW2</accession>
<evidence type="ECO:0000256" key="6">
    <source>
        <dbReference type="ARBA" id="ARBA00022801"/>
    </source>
</evidence>
<dbReference type="InterPro" id="IPR038371">
    <property type="entry name" value="Cu_polyphenol_OxRdtase_sf"/>
</dbReference>
<evidence type="ECO:0000256" key="1">
    <source>
        <dbReference type="ARBA" id="ARBA00000553"/>
    </source>
</evidence>
<dbReference type="GO" id="GO:0017061">
    <property type="term" value="F:S-methyl-5-thioadenosine phosphorylase activity"/>
    <property type="evidence" value="ECO:0007669"/>
    <property type="project" value="UniProtKB-EC"/>
</dbReference>
<evidence type="ECO:0000256" key="3">
    <source>
        <dbReference type="ARBA" id="ARBA00007353"/>
    </source>
</evidence>
<protein>
    <recommendedName>
        <fullName evidence="11">Purine nucleoside phosphorylase</fullName>
    </recommendedName>
</protein>
<comment type="caution">
    <text evidence="12">The sequence shown here is derived from an EMBL/GenBank/DDBJ whole genome shotgun (WGS) entry which is preliminary data.</text>
</comment>
<dbReference type="PANTHER" id="PTHR30616">
    <property type="entry name" value="UNCHARACTERIZED PROTEIN YFIH"/>
    <property type="match status" value="1"/>
</dbReference>
<comment type="similarity">
    <text evidence="3 11">Belongs to the purine nucleoside phosphorylase YfiH/LACC1 family.</text>
</comment>
<comment type="catalytic activity">
    <reaction evidence="10">
        <text>S-methyl-5'-thioadenosine + phosphate = 5-(methylsulfanyl)-alpha-D-ribose 1-phosphate + adenine</text>
        <dbReference type="Rhea" id="RHEA:11852"/>
        <dbReference type="ChEBI" id="CHEBI:16708"/>
        <dbReference type="ChEBI" id="CHEBI:17509"/>
        <dbReference type="ChEBI" id="CHEBI:43474"/>
        <dbReference type="ChEBI" id="CHEBI:58533"/>
        <dbReference type="EC" id="2.4.2.28"/>
    </reaction>
    <physiologicalReaction direction="left-to-right" evidence="10">
        <dbReference type="Rhea" id="RHEA:11853"/>
    </physiologicalReaction>
</comment>
<dbReference type="SUPFAM" id="SSF64438">
    <property type="entry name" value="CNF1/YfiH-like putative cysteine hydrolases"/>
    <property type="match status" value="1"/>
</dbReference>
<comment type="catalytic activity">
    <reaction evidence="9">
        <text>adenosine + phosphate = alpha-D-ribose 1-phosphate + adenine</text>
        <dbReference type="Rhea" id="RHEA:27642"/>
        <dbReference type="ChEBI" id="CHEBI:16335"/>
        <dbReference type="ChEBI" id="CHEBI:16708"/>
        <dbReference type="ChEBI" id="CHEBI:43474"/>
        <dbReference type="ChEBI" id="CHEBI:57720"/>
        <dbReference type="EC" id="2.4.2.1"/>
    </reaction>
    <physiologicalReaction direction="left-to-right" evidence="9">
        <dbReference type="Rhea" id="RHEA:27643"/>
    </physiologicalReaction>
</comment>
<comment type="catalytic activity">
    <reaction evidence="8">
        <text>adenosine + H2O + H(+) = inosine + NH4(+)</text>
        <dbReference type="Rhea" id="RHEA:24408"/>
        <dbReference type="ChEBI" id="CHEBI:15377"/>
        <dbReference type="ChEBI" id="CHEBI:15378"/>
        <dbReference type="ChEBI" id="CHEBI:16335"/>
        <dbReference type="ChEBI" id="CHEBI:17596"/>
        <dbReference type="ChEBI" id="CHEBI:28938"/>
        <dbReference type="EC" id="3.5.4.4"/>
    </reaction>
    <physiologicalReaction direction="left-to-right" evidence="8">
        <dbReference type="Rhea" id="RHEA:24409"/>
    </physiologicalReaction>
</comment>
<dbReference type="GO" id="GO:0016787">
    <property type="term" value="F:hydrolase activity"/>
    <property type="evidence" value="ECO:0007669"/>
    <property type="project" value="UniProtKB-KW"/>
</dbReference>